<dbReference type="SUPFAM" id="SSF89447">
    <property type="entry name" value="AbrB/MazE/MraZ-like"/>
    <property type="match status" value="1"/>
</dbReference>
<gene>
    <name evidence="4" type="ORF">SAMN04488082_12143</name>
</gene>
<dbReference type="PROSITE" id="PS51740">
    <property type="entry name" value="SPOVT_ABRB"/>
    <property type="match status" value="1"/>
</dbReference>
<comment type="similarity">
    <text evidence="1">Belongs to the VapB family.</text>
</comment>
<evidence type="ECO:0000256" key="1">
    <source>
        <dbReference type="ARBA" id="ARBA00007924"/>
    </source>
</evidence>
<keyword evidence="5" id="KW-1185">Reference proteome</keyword>
<reference evidence="5" key="1">
    <citation type="submission" date="2016-10" db="EMBL/GenBank/DDBJ databases">
        <authorList>
            <person name="Varghese N."/>
            <person name="Submissions S."/>
        </authorList>
    </citation>
    <scope>NUCLEOTIDE SEQUENCE [LARGE SCALE GENOMIC DNA]</scope>
    <source>
        <strain evidence="5">DSM 5918</strain>
    </source>
</reference>
<dbReference type="NCBIfam" id="NF040493">
    <property type="entry name" value="TA_anti_VapB"/>
    <property type="match status" value="1"/>
</dbReference>
<dbReference type="InterPro" id="IPR051734">
    <property type="entry name" value="VapB_TA_antitoxins"/>
</dbReference>
<dbReference type="OrthoDB" id="9810009at2"/>
<sequence>MQTAKLFNNGRSQAVRLPKELRFSGEDVYVRKIGNMVILLPKDDPWSPLVNSLDQFSSDFMNTREQPPLDAREEL</sequence>
<evidence type="ECO:0000259" key="3">
    <source>
        <dbReference type="PROSITE" id="PS51740"/>
    </source>
</evidence>
<dbReference type="RefSeq" id="WP_092378363.1">
    <property type="nucleotide sequence ID" value="NZ_FORX01000021.1"/>
</dbReference>
<dbReference type="InterPro" id="IPR007159">
    <property type="entry name" value="SpoVT-AbrB_dom"/>
</dbReference>
<evidence type="ECO:0000313" key="5">
    <source>
        <dbReference type="Proteomes" id="UP000198635"/>
    </source>
</evidence>
<keyword evidence="2" id="KW-0238">DNA-binding</keyword>
<dbReference type="SMART" id="SM00966">
    <property type="entry name" value="SpoVT_AbrB"/>
    <property type="match status" value="1"/>
</dbReference>
<dbReference type="AlphaFoldDB" id="A0A1I3YX46"/>
<name>A0A1I3YX46_9BACT</name>
<accession>A0A1I3YX46</accession>
<evidence type="ECO:0000256" key="2">
    <source>
        <dbReference type="PROSITE-ProRule" id="PRU01076"/>
    </source>
</evidence>
<dbReference type="Proteomes" id="UP000198635">
    <property type="component" value="Unassembled WGS sequence"/>
</dbReference>
<dbReference type="GO" id="GO:0003677">
    <property type="term" value="F:DNA binding"/>
    <property type="evidence" value="ECO:0007669"/>
    <property type="project" value="UniProtKB-UniRule"/>
</dbReference>
<dbReference type="Pfam" id="PF04014">
    <property type="entry name" value="MazE_antitoxin"/>
    <property type="match status" value="1"/>
</dbReference>
<protein>
    <submittedName>
        <fullName evidence="4">Antitoxin VapB</fullName>
    </submittedName>
</protein>
<dbReference type="InterPro" id="IPR037914">
    <property type="entry name" value="SpoVT-AbrB_sf"/>
</dbReference>
<organism evidence="4 5">
    <name type="scientific">Desulfomicrobium apsheronum</name>
    <dbReference type="NCBI Taxonomy" id="52560"/>
    <lineage>
        <taxon>Bacteria</taxon>
        <taxon>Pseudomonadati</taxon>
        <taxon>Thermodesulfobacteriota</taxon>
        <taxon>Desulfovibrionia</taxon>
        <taxon>Desulfovibrionales</taxon>
        <taxon>Desulfomicrobiaceae</taxon>
        <taxon>Desulfomicrobium</taxon>
    </lineage>
</organism>
<dbReference type="EMBL" id="FORX01000021">
    <property type="protein sequence ID" value="SFK35766.1"/>
    <property type="molecule type" value="Genomic_DNA"/>
</dbReference>
<evidence type="ECO:0000313" key="4">
    <source>
        <dbReference type="EMBL" id="SFK35766.1"/>
    </source>
</evidence>
<proteinExistence type="inferred from homology"/>
<dbReference type="InterPro" id="IPR047976">
    <property type="entry name" value="Anti_VapB2-like"/>
</dbReference>
<dbReference type="STRING" id="52560.SAMN04488082_12143"/>
<dbReference type="Gene3D" id="2.10.260.10">
    <property type="match status" value="1"/>
</dbReference>
<dbReference type="PANTHER" id="PTHR37550:SF3">
    <property type="entry name" value="ANTITOXIN VAPB1"/>
    <property type="match status" value="1"/>
</dbReference>
<feature type="domain" description="SpoVT-AbrB" evidence="3">
    <location>
        <begin position="4"/>
        <end position="44"/>
    </location>
</feature>
<dbReference type="PANTHER" id="PTHR37550">
    <property type="entry name" value="ANTITOXIN VAPB1"/>
    <property type="match status" value="1"/>
</dbReference>